<dbReference type="GO" id="GO:0008115">
    <property type="term" value="F:sarcosine oxidase activity"/>
    <property type="evidence" value="ECO:0007669"/>
    <property type="project" value="TreeGrafter"/>
</dbReference>
<keyword evidence="5" id="KW-0560">Oxidoreductase</keyword>
<dbReference type="SUPFAM" id="SSF51905">
    <property type="entry name" value="FAD/NAD(P)-binding domain"/>
    <property type="match status" value="1"/>
</dbReference>
<dbReference type="EMBL" id="CR382133">
    <property type="protein sequence ID" value="CAG84411.2"/>
    <property type="molecule type" value="Genomic_DNA"/>
</dbReference>
<dbReference type="GO" id="GO:0051698">
    <property type="term" value="F:saccharopine oxidase activity"/>
    <property type="evidence" value="ECO:0007669"/>
    <property type="project" value="TreeGrafter"/>
</dbReference>
<feature type="domain" description="FAD dependent oxidoreductase" evidence="6">
    <location>
        <begin position="6"/>
        <end position="368"/>
    </location>
</feature>
<dbReference type="Gene3D" id="3.50.50.60">
    <property type="entry name" value="FAD/NAD(P)-binding domain"/>
    <property type="match status" value="1"/>
</dbReference>
<proteinExistence type="inferred from homology"/>
<organism evidence="7 8">
    <name type="scientific">Debaryomyces hansenii (strain ATCC 36239 / CBS 767 / BCRC 21394 / JCM 1990 / NBRC 0083 / IGC 2968)</name>
    <name type="common">Yeast</name>
    <name type="synonym">Torulaspora hansenii</name>
    <dbReference type="NCBI Taxonomy" id="284592"/>
    <lineage>
        <taxon>Eukaryota</taxon>
        <taxon>Fungi</taxon>
        <taxon>Dikarya</taxon>
        <taxon>Ascomycota</taxon>
        <taxon>Saccharomycotina</taxon>
        <taxon>Pichiomycetes</taxon>
        <taxon>Debaryomycetaceae</taxon>
        <taxon>Debaryomyces</taxon>
    </lineage>
</organism>
<keyword evidence="3" id="KW-0285">Flavoprotein</keyword>
<sequence>MDKPGKILIIGAGTFGLSTALHLLRQGEKDVILVDPYAVPSPFSAGNDVNKIIQTTSDDDFYSKLALEALEMWREDNVFNKAFAETGIIYAATGKEQRESIDYRYEYLLGRKDKVVKLNSVEDYEKYVPNKEGSKSYPNKFQKWYGYYQEKNCGWAFARLALENCVEECRKLGAKFVIDSAEELLFSEDGACVGVHTSNGNIIEADRTIICAGANSFKFLNFEQQLLAKCYTLGHIKLTDDEAALLKGMPVVLNLDGGFVFEPDLNNEIKFCNEFPGYVNIVNEDSVPSFKDSIPKEAEDQMRAFLRQVFPEFAEREFSLARICWCTDTPDRHFLICEHPGHKNLVLGTGDSGQGFKYMPNVGKYISQVALKGENSLDKDKKELWRWRPDMGKKRDLKDLQGRYGGSNEVKDLKNVKQWSNGKSHL</sequence>
<dbReference type="AlphaFoldDB" id="Q6BZB0"/>
<comment type="similarity">
    <text evidence="2">Belongs to the MSOX/MTOX family.</text>
</comment>
<dbReference type="STRING" id="284592.Q6BZB0"/>
<dbReference type="Gene3D" id="3.30.9.10">
    <property type="entry name" value="D-Amino Acid Oxidase, subunit A, domain 2"/>
    <property type="match status" value="1"/>
</dbReference>
<dbReference type="RefSeq" id="XP_456459.2">
    <property type="nucleotide sequence ID" value="XM_456459.1"/>
</dbReference>
<name>Q6BZB0_DEBHA</name>
<evidence type="ECO:0000313" key="8">
    <source>
        <dbReference type="Proteomes" id="UP000000599"/>
    </source>
</evidence>
<dbReference type="PANTHER" id="PTHR10961">
    <property type="entry name" value="PEROXISOMAL SARCOSINE OXIDASE"/>
    <property type="match status" value="1"/>
</dbReference>
<keyword evidence="8" id="KW-1185">Reference proteome</keyword>
<protein>
    <submittedName>
        <fullName evidence="7">DEHA2A02750p</fullName>
    </submittedName>
</protein>
<dbReference type="GO" id="GO:0050660">
    <property type="term" value="F:flavin adenine dinucleotide binding"/>
    <property type="evidence" value="ECO:0007669"/>
    <property type="project" value="InterPro"/>
</dbReference>
<dbReference type="InterPro" id="IPR006076">
    <property type="entry name" value="FAD-dep_OxRdtase"/>
</dbReference>
<dbReference type="OMA" id="LSETMPQ"/>
<dbReference type="Pfam" id="PF01266">
    <property type="entry name" value="DAO"/>
    <property type="match status" value="1"/>
</dbReference>
<evidence type="ECO:0000256" key="3">
    <source>
        <dbReference type="ARBA" id="ARBA00022630"/>
    </source>
</evidence>
<dbReference type="KEGG" id="dha:DEHA2A02750g"/>
<dbReference type="OrthoDB" id="2219495at2759"/>
<keyword evidence="4" id="KW-0274">FAD</keyword>
<evidence type="ECO:0000256" key="2">
    <source>
        <dbReference type="ARBA" id="ARBA00010989"/>
    </source>
</evidence>
<accession>Q6BZB0</accession>
<evidence type="ECO:0000256" key="4">
    <source>
        <dbReference type="ARBA" id="ARBA00022827"/>
    </source>
</evidence>
<evidence type="ECO:0000313" key="7">
    <source>
        <dbReference type="EMBL" id="CAG84411.2"/>
    </source>
</evidence>
<dbReference type="InterPro" id="IPR036188">
    <property type="entry name" value="FAD/NAD-bd_sf"/>
</dbReference>
<gene>
    <name evidence="7" type="ordered locus">DEHA2A02750g</name>
</gene>
<dbReference type="HOGENOM" id="CLU_007884_0_2_1"/>
<evidence type="ECO:0000256" key="1">
    <source>
        <dbReference type="ARBA" id="ARBA00001974"/>
    </source>
</evidence>
<reference evidence="7 8" key="1">
    <citation type="journal article" date="2004" name="Nature">
        <title>Genome evolution in yeasts.</title>
        <authorList>
            <consortium name="Genolevures"/>
            <person name="Dujon B."/>
            <person name="Sherman D."/>
            <person name="Fischer G."/>
            <person name="Durrens P."/>
            <person name="Casaregola S."/>
            <person name="Lafontaine I."/>
            <person name="de Montigny J."/>
            <person name="Marck C."/>
            <person name="Neuveglise C."/>
            <person name="Talla E."/>
            <person name="Goffard N."/>
            <person name="Frangeul L."/>
            <person name="Aigle M."/>
            <person name="Anthouard V."/>
            <person name="Babour A."/>
            <person name="Barbe V."/>
            <person name="Barnay S."/>
            <person name="Blanchin S."/>
            <person name="Beckerich J.M."/>
            <person name="Beyne E."/>
            <person name="Bleykasten C."/>
            <person name="Boisrame A."/>
            <person name="Boyer J."/>
            <person name="Cattolico L."/>
            <person name="Confanioleri F."/>
            <person name="de Daruvar A."/>
            <person name="Despons L."/>
            <person name="Fabre E."/>
            <person name="Fairhead C."/>
            <person name="Ferry-Dumazet H."/>
            <person name="Groppi A."/>
            <person name="Hantraye F."/>
            <person name="Hennequin C."/>
            <person name="Jauniaux N."/>
            <person name="Joyet P."/>
            <person name="Kachouri R."/>
            <person name="Kerrest A."/>
            <person name="Koszul R."/>
            <person name="Lemaire M."/>
            <person name="Lesur I."/>
            <person name="Ma L."/>
            <person name="Muller H."/>
            <person name="Nicaud J.M."/>
            <person name="Nikolski M."/>
            <person name="Oztas S."/>
            <person name="Ozier-Kalogeropoulos O."/>
            <person name="Pellenz S."/>
            <person name="Potier S."/>
            <person name="Richard G.F."/>
            <person name="Straub M.L."/>
            <person name="Suleau A."/>
            <person name="Swennene D."/>
            <person name="Tekaia F."/>
            <person name="Wesolowski-Louvel M."/>
            <person name="Westhof E."/>
            <person name="Wirth B."/>
            <person name="Zeniou-Meyer M."/>
            <person name="Zivanovic I."/>
            <person name="Bolotin-Fukuhara M."/>
            <person name="Thierry A."/>
            <person name="Bouchier C."/>
            <person name="Caudron B."/>
            <person name="Scarpelli C."/>
            <person name="Gaillardin C."/>
            <person name="Weissenbach J."/>
            <person name="Wincker P."/>
            <person name="Souciet J.L."/>
        </authorList>
    </citation>
    <scope>NUCLEOTIDE SEQUENCE [LARGE SCALE GENOMIC DNA]</scope>
    <source>
        <strain evidence="8">ATCC 36239 / CBS 767 / BCRC 21394 / JCM 1990 / NBRC 0083 / IGC 2968</strain>
    </source>
</reference>
<dbReference type="VEuPathDB" id="FungiDB:DEHA2A02750g"/>
<dbReference type="GeneID" id="2899716"/>
<dbReference type="InParanoid" id="Q6BZB0"/>
<dbReference type="eggNOG" id="KOG2820">
    <property type="taxonomic scope" value="Eukaryota"/>
</dbReference>
<dbReference type="PANTHER" id="PTHR10961:SF24">
    <property type="entry name" value="HYPOTHETICAL FRUCTOSYL AMINE:OXYGEN OXIDOREDUCTASE (EUROFUNG)"/>
    <property type="match status" value="1"/>
</dbReference>
<evidence type="ECO:0000256" key="5">
    <source>
        <dbReference type="ARBA" id="ARBA00023002"/>
    </source>
</evidence>
<evidence type="ECO:0000259" key="6">
    <source>
        <dbReference type="Pfam" id="PF01266"/>
    </source>
</evidence>
<comment type="cofactor">
    <cofactor evidence="1">
        <name>FAD</name>
        <dbReference type="ChEBI" id="CHEBI:57692"/>
    </cofactor>
</comment>
<dbReference type="Proteomes" id="UP000000599">
    <property type="component" value="Chromosome A"/>
</dbReference>
<dbReference type="InterPro" id="IPR045170">
    <property type="entry name" value="MTOX"/>
</dbReference>